<reference evidence="3" key="1">
    <citation type="submission" date="2006-12" db="EMBL/GenBank/DDBJ databases">
        <authorList>
            <person name="Fouts D.E."/>
            <person name="Nelson K.E."/>
            <person name="Sebastian Y."/>
        </authorList>
    </citation>
    <scope>NUCLEOTIDE SEQUENCE [LARGE SCALE GENOMIC DNA]</scope>
    <source>
        <strain evidence="3">81-176</strain>
    </source>
</reference>
<feature type="domain" description="CoA-binding" evidence="1">
    <location>
        <begin position="10"/>
        <end position="103"/>
    </location>
</feature>
<dbReference type="SMART" id="SM00881">
    <property type="entry name" value="CoA_binding"/>
    <property type="match status" value="1"/>
</dbReference>
<organism evidence="2 3">
    <name type="scientific">Campylobacter jejuni subsp. jejuni serotype O:23/36 (strain 81-176)</name>
    <dbReference type="NCBI Taxonomy" id="354242"/>
    <lineage>
        <taxon>Bacteria</taxon>
        <taxon>Pseudomonadati</taxon>
        <taxon>Campylobacterota</taxon>
        <taxon>Epsilonproteobacteria</taxon>
        <taxon>Campylobacterales</taxon>
        <taxon>Campylobacteraceae</taxon>
        <taxon>Campylobacter</taxon>
    </lineage>
</organism>
<name>A0A0H3PAV3_CAMJJ</name>
<evidence type="ECO:0000313" key="2">
    <source>
        <dbReference type="EMBL" id="EAQ72449.1"/>
    </source>
</evidence>
<dbReference type="Gene3D" id="3.40.50.720">
    <property type="entry name" value="NAD(P)-binding Rossmann-like Domain"/>
    <property type="match status" value="1"/>
</dbReference>
<dbReference type="HOGENOM" id="CLU_112567_0_1_7"/>
<dbReference type="PANTHER" id="PTHR33303:SF2">
    <property type="entry name" value="COA-BINDING DOMAIN-CONTAINING PROTEIN"/>
    <property type="match status" value="1"/>
</dbReference>
<protein>
    <submittedName>
        <fullName evidence="2">CoA-binding domain protein</fullName>
    </submittedName>
</protein>
<dbReference type="InterPro" id="IPR036291">
    <property type="entry name" value="NAD(P)-bd_dom_sf"/>
</dbReference>
<dbReference type="Proteomes" id="UP000000646">
    <property type="component" value="Chromosome"/>
</dbReference>
<dbReference type="AlphaFoldDB" id="A0A0H3PAV3"/>
<evidence type="ECO:0000313" key="3">
    <source>
        <dbReference type="Proteomes" id="UP000000646"/>
    </source>
</evidence>
<dbReference type="EMBL" id="CP000538">
    <property type="protein sequence ID" value="EAQ72449.1"/>
    <property type="molecule type" value="Genomic_DNA"/>
</dbReference>
<dbReference type="RefSeq" id="WP_002868805.1">
    <property type="nucleotide sequence ID" value="NC_008787.1"/>
</dbReference>
<proteinExistence type="predicted"/>
<dbReference type="Pfam" id="PF13380">
    <property type="entry name" value="CoA_binding_2"/>
    <property type="match status" value="1"/>
</dbReference>
<accession>A0A0H3PAV3</accession>
<dbReference type="KEGG" id="cjj:CJJ81176_0846"/>
<dbReference type="SUPFAM" id="SSF51735">
    <property type="entry name" value="NAD(P)-binding Rossmann-fold domains"/>
    <property type="match status" value="1"/>
</dbReference>
<dbReference type="eggNOG" id="COG1832">
    <property type="taxonomic scope" value="Bacteria"/>
</dbReference>
<gene>
    <name evidence="2" type="ordered locus">CJJ81176_0846</name>
</gene>
<sequence length="137" mass="16326">MNEKETISYIINTSKNIAIFALSPDKTKASYRVAEFLQRKNYKIFPIYPKEEFILNEKVYRNLDQIEEKIDTLILFRKGKVALEILPKLVEKNIKNLWLQLGISNETAKKECKKLDINFIQNRCIMLEYPYFKTKEK</sequence>
<evidence type="ECO:0000259" key="1">
    <source>
        <dbReference type="SMART" id="SM00881"/>
    </source>
</evidence>
<dbReference type="InterPro" id="IPR003781">
    <property type="entry name" value="CoA-bd"/>
</dbReference>
<dbReference type="PANTHER" id="PTHR33303">
    <property type="entry name" value="CYTOPLASMIC PROTEIN-RELATED"/>
    <property type="match status" value="1"/>
</dbReference>